<organism evidence="1 2">
    <name type="scientific">Lindgomyces ingoldianus</name>
    <dbReference type="NCBI Taxonomy" id="673940"/>
    <lineage>
        <taxon>Eukaryota</taxon>
        <taxon>Fungi</taxon>
        <taxon>Dikarya</taxon>
        <taxon>Ascomycota</taxon>
        <taxon>Pezizomycotina</taxon>
        <taxon>Dothideomycetes</taxon>
        <taxon>Pleosporomycetidae</taxon>
        <taxon>Pleosporales</taxon>
        <taxon>Lindgomycetaceae</taxon>
        <taxon>Lindgomyces</taxon>
    </lineage>
</organism>
<name>A0ACB6RFX7_9PLEO</name>
<dbReference type="Proteomes" id="UP000799755">
    <property type="component" value="Unassembled WGS sequence"/>
</dbReference>
<evidence type="ECO:0000313" key="2">
    <source>
        <dbReference type="Proteomes" id="UP000799755"/>
    </source>
</evidence>
<gene>
    <name evidence="1" type="ORF">BDR25DRAFT_308520</name>
</gene>
<dbReference type="EMBL" id="MU003492">
    <property type="protein sequence ID" value="KAF2477625.1"/>
    <property type="molecule type" value="Genomic_DNA"/>
</dbReference>
<accession>A0ACB6RFX7</accession>
<protein>
    <submittedName>
        <fullName evidence="1">Uncharacterized protein</fullName>
    </submittedName>
</protein>
<keyword evidence="2" id="KW-1185">Reference proteome</keyword>
<comment type="caution">
    <text evidence="1">The sequence shown here is derived from an EMBL/GenBank/DDBJ whole genome shotgun (WGS) entry which is preliminary data.</text>
</comment>
<reference evidence="1" key="1">
    <citation type="journal article" date="2020" name="Stud. Mycol.">
        <title>101 Dothideomycetes genomes: a test case for predicting lifestyles and emergence of pathogens.</title>
        <authorList>
            <person name="Haridas S."/>
            <person name="Albert R."/>
            <person name="Binder M."/>
            <person name="Bloem J."/>
            <person name="Labutti K."/>
            <person name="Salamov A."/>
            <person name="Andreopoulos B."/>
            <person name="Baker S."/>
            <person name="Barry K."/>
            <person name="Bills G."/>
            <person name="Bluhm B."/>
            <person name="Cannon C."/>
            <person name="Castanera R."/>
            <person name="Culley D."/>
            <person name="Daum C."/>
            <person name="Ezra D."/>
            <person name="Gonzalez J."/>
            <person name="Henrissat B."/>
            <person name="Kuo A."/>
            <person name="Liang C."/>
            <person name="Lipzen A."/>
            <person name="Lutzoni F."/>
            <person name="Magnuson J."/>
            <person name="Mondo S."/>
            <person name="Nolan M."/>
            <person name="Ohm R."/>
            <person name="Pangilinan J."/>
            <person name="Park H.-J."/>
            <person name="Ramirez L."/>
            <person name="Alfaro M."/>
            <person name="Sun H."/>
            <person name="Tritt A."/>
            <person name="Yoshinaga Y."/>
            <person name="Zwiers L.-H."/>
            <person name="Turgeon B."/>
            <person name="Goodwin S."/>
            <person name="Spatafora J."/>
            <person name="Crous P."/>
            <person name="Grigoriev I."/>
        </authorList>
    </citation>
    <scope>NUCLEOTIDE SEQUENCE</scope>
    <source>
        <strain evidence="1">ATCC 200398</strain>
    </source>
</reference>
<sequence>MKPFVRPDGTPLVSNDPIVLFGLDPLQPATEHWVYLLKNGFKAFTWSTVQVSPVPCAASALQFFDERVDKIFLHFDIDVIDSGFERAMECLGAFLGSEKVVGMVGMEVNPNNDPEGRMSRMFADGIVKVFEGRHYT</sequence>
<evidence type="ECO:0000313" key="1">
    <source>
        <dbReference type="EMBL" id="KAF2477625.1"/>
    </source>
</evidence>
<proteinExistence type="predicted"/>